<name>I4BZ23_ACEMN</name>
<protein>
    <submittedName>
        <fullName evidence="1">Uncharacterized protein</fullName>
    </submittedName>
</protein>
<proteinExistence type="predicted"/>
<organism evidence="1 2">
    <name type="scientific">Acetomicrobium mobile (strain ATCC BAA-54 / DSM 13181 / JCM 12221 / NGA)</name>
    <name type="common">Anaerobaculum mobile</name>
    <dbReference type="NCBI Taxonomy" id="891968"/>
    <lineage>
        <taxon>Bacteria</taxon>
        <taxon>Thermotogati</taxon>
        <taxon>Synergistota</taxon>
        <taxon>Synergistia</taxon>
        <taxon>Synergistales</taxon>
        <taxon>Acetomicrobiaceae</taxon>
        <taxon>Acetomicrobium</taxon>
    </lineage>
</organism>
<dbReference type="KEGG" id="amo:Anamo_1944"/>
<gene>
    <name evidence="1" type="ordered locus">Anamo_1944</name>
</gene>
<dbReference type="STRING" id="891968.Anamo_1944"/>
<dbReference type="PATRIC" id="fig|891968.3.peg.1930"/>
<dbReference type="AlphaFoldDB" id="I4BZ23"/>
<reference evidence="2" key="1">
    <citation type="journal article" date="2013" name="Stand. Genomic Sci.">
        <title>Complete genome sequence of the moderate thermophile Anaerobaculum mobile type strain (NGA(T)).</title>
        <authorList>
            <person name="Mavromatis K."/>
            <person name="Stackebrandt E."/>
            <person name="Held B."/>
            <person name="Lapidus A."/>
            <person name="Nolan M."/>
            <person name="Lucas S."/>
            <person name="Hammon N."/>
            <person name="Deshpande S."/>
            <person name="Cheng J.F."/>
            <person name="Tapia R."/>
            <person name="Goodwin L.A."/>
            <person name="Pitluck S."/>
            <person name="Liolios K."/>
            <person name="Pagani I."/>
            <person name="Ivanova N."/>
            <person name="Mikhailova N."/>
            <person name="Huntemann M."/>
            <person name="Pati A."/>
            <person name="Chen A."/>
            <person name="Palaniappan K."/>
            <person name="Land M."/>
            <person name="Rohde M."/>
            <person name="Spring S."/>
            <person name="Goker M."/>
            <person name="Woyke T."/>
            <person name="Detter J.C."/>
            <person name="Bristow J."/>
            <person name="Eisen J.A."/>
            <person name="Markowitz V."/>
            <person name="Hugenholtz P."/>
            <person name="Klenk H.P."/>
            <person name="Kyrpides N.C."/>
        </authorList>
    </citation>
    <scope>NUCLEOTIDE SEQUENCE</scope>
    <source>
        <strain evidence="2">ATCC BAA-54 / DSM 13181 / NGA</strain>
    </source>
</reference>
<dbReference type="eggNOG" id="ENOG502ZC2Y">
    <property type="taxonomic scope" value="Bacteria"/>
</dbReference>
<dbReference type="HOGENOM" id="CLU_087835_0_0_0"/>
<accession>I4BZ23</accession>
<keyword evidence="2" id="KW-1185">Reference proteome</keyword>
<sequence length="276" mass="29156">MKAQVSLTVNEAKRIIAKGVRELPLVKKALEEGKILLKGGTTVSAISEELVHLPLGICGRVSPRGTKCSKFNLDAPHCMLIDKGIVKDIDEEERFEASALSMGEEDVFITGANIFDVLGNAAMMAGVPFGNFPGKIIPAINSEGVKIIIAVGLEKLSPIPVSQSINAAGRRSIELSFGMAVGLIPICGEIIHEQKAIELLADVQATPIGMGGILGAEGATTLVIEGQSQEVHKIVDIVKTIKGSNISGSPKSLIECERGSIGCRDDVGCMYKMKLI</sequence>
<evidence type="ECO:0000313" key="1">
    <source>
        <dbReference type="EMBL" id="AFM22530.1"/>
    </source>
</evidence>
<evidence type="ECO:0000313" key="2">
    <source>
        <dbReference type="Proteomes" id="UP000006061"/>
    </source>
</evidence>
<dbReference type="EMBL" id="CP003198">
    <property type="protein sequence ID" value="AFM22530.1"/>
    <property type="molecule type" value="Genomic_DNA"/>
</dbReference>
<dbReference type="Proteomes" id="UP000006061">
    <property type="component" value="Chromosome"/>
</dbReference>